<dbReference type="NCBIfam" id="NF002149">
    <property type="entry name" value="PRK00982.1-3"/>
    <property type="match status" value="1"/>
</dbReference>
<accession>A0A2T2WEM3</accession>
<dbReference type="NCBIfam" id="NF002151">
    <property type="entry name" value="PRK00982.1-5"/>
    <property type="match status" value="1"/>
</dbReference>
<evidence type="ECO:0000259" key="11">
    <source>
        <dbReference type="PROSITE" id="PS50075"/>
    </source>
</evidence>
<dbReference type="GO" id="GO:0000036">
    <property type="term" value="F:acyl carrier activity"/>
    <property type="evidence" value="ECO:0007669"/>
    <property type="project" value="UniProtKB-UniRule"/>
</dbReference>
<evidence type="ECO:0000256" key="5">
    <source>
        <dbReference type="ARBA" id="ARBA00022832"/>
    </source>
</evidence>
<evidence type="ECO:0000256" key="8">
    <source>
        <dbReference type="HAMAP-Rule" id="MF_01217"/>
    </source>
</evidence>
<comment type="function">
    <text evidence="1 8 10">Carrier of the growing fatty acid chain in fatty acid biosynthesis.</text>
</comment>
<evidence type="ECO:0000256" key="1">
    <source>
        <dbReference type="ARBA" id="ARBA00003180"/>
    </source>
</evidence>
<comment type="pathway">
    <text evidence="8 10">Lipid metabolism; fatty acid biosynthesis.</text>
</comment>
<evidence type="ECO:0000256" key="4">
    <source>
        <dbReference type="ARBA" id="ARBA00022553"/>
    </source>
</evidence>
<evidence type="ECO:0000256" key="3">
    <source>
        <dbReference type="ARBA" id="ARBA00022516"/>
    </source>
</evidence>
<dbReference type="GO" id="GO:0005829">
    <property type="term" value="C:cytosol"/>
    <property type="evidence" value="ECO:0007669"/>
    <property type="project" value="TreeGrafter"/>
</dbReference>
<evidence type="ECO:0000256" key="10">
    <source>
        <dbReference type="RuleBase" id="RU003545"/>
    </source>
</evidence>
<dbReference type="HAMAP" id="MF_01217">
    <property type="entry name" value="Acyl_carrier"/>
    <property type="match status" value="1"/>
</dbReference>
<dbReference type="InterPro" id="IPR003231">
    <property type="entry name" value="ACP"/>
</dbReference>
<dbReference type="NCBIfam" id="TIGR00517">
    <property type="entry name" value="acyl_carrier"/>
    <property type="match status" value="1"/>
</dbReference>
<dbReference type="SUPFAM" id="SSF47336">
    <property type="entry name" value="ACP-like"/>
    <property type="match status" value="1"/>
</dbReference>
<evidence type="ECO:0000256" key="2">
    <source>
        <dbReference type="ARBA" id="ARBA00022450"/>
    </source>
</evidence>
<dbReference type="AlphaFoldDB" id="A0A2T2WEM3"/>
<dbReference type="Pfam" id="PF00550">
    <property type="entry name" value="PP-binding"/>
    <property type="match status" value="1"/>
</dbReference>
<dbReference type="GO" id="GO:0009245">
    <property type="term" value="P:lipid A biosynthetic process"/>
    <property type="evidence" value="ECO:0007669"/>
    <property type="project" value="TreeGrafter"/>
</dbReference>
<dbReference type="NCBIfam" id="NF002148">
    <property type="entry name" value="PRK00982.1-2"/>
    <property type="match status" value="1"/>
</dbReference>
<dbReference type="NCBIfam" id="NF002150">
    <property type="entry name" value="PRK00982.1-4"/>
    <property type="match status" value="1"/>
</dbReference>
<evidence type="ECO:0000313" key="13">
    <source>
        <dbReference type="Proteomes" id="UP000241848"/>
    </source>
</evidence>
<feature type="domain" description="Carrier" evidence="11">
    <location>
        <begin position="15"/>
        <end position="90"/>
    </location>
</feature>
<evidence type="ECO:0000256" key="6">
    <source>
        <dbReference type="ARBA" id="ARBA00023098"/>
    </source>
</evidence>
<keyword evidence="4 8" id="KW-0597">Phosphoprotein</keyword>
<comment type="PTM">
    <text evidence="10">4'-phosphopantetheine is transferred from CoA to a specific serine of apo-ACP by acpS.</text>
</comment>
<dbReference type="FunFam" id="1.10.1200.10:FF:000001">
    <property type="entry name" value="Acyl carrier protein"/>
    <property type="match status" value="1"/>
</dbReference>
<protein>
    <recommendedName>
        <fullName evidence="8 9">Acyl carrier protein</fullName>
        <shortName evidence="8">ACP</shortName>
    </recommendedName>
</protein>
<reference evidence="12 13" key="1">
    <citation type="journal article" date="2014" name="BMC Genomics">
        <title>Comparison of environmental and isolate Sulfobacillus genomes reveals diverse carbon, sulfur, nitrogen, and hydrogen metabolisms.</title>
        <authorList>
            <person name="Justice N.B."/>
            <person name="Norman A."/>
            <person name="Brown C.T."/>
            <person name="Singh A."/>
            <person name="Thomas B.C."/>
            <person name="Banfield J.F."/>
        </authorList>
    </citation>
    <scope>NUCLEOTIDE SEQUENCE [LARGE SCALE GENOMIC DNA]</scope>
    <source>
        <strain evidence="12">AMDSBA3</strain>
    </source>
</reference>
<dbReference type="Gene3D" id="1.10.1200.10">
    <property type="entry name" value="ACP-like"/>
    <property type="match status" value="1"/>
</dbReference>
<organism evidence="12 13">
    <name type="scientific">Sulfobacillus acidophilus</name>
    <dbReference type="NCBI Taxonomy" id="53633"/>
    <lineage>
        <taxon>Bacteria</taxon>
        <taxon>Bacillati</taxon>
        <taxon>Bacillota</taxon>
        <taxon>Clostridia</taxon>
        <taxon>Eubacteriales</taxon>
        <taxon>Clostridiales Family XVII. Incertae Sedis</taxon>
        <taxon>Sulfobacillus</taxon>
    </lineage>
</organism>
<feature type="modified residue" description="O-(pantetheine 4'-phosphoryl)serine" evidence="8">
    <location>
        <position position="50"/>
    </location>
</feature>
<proteinExistence type="inferred from homology"/>
<comment type="caution">
    <text evidence="12">The sequence shown here is derived from an EMBL/GenBank/DDBJ whole genome shotgun (WGS) entry which is preliminary data.</text>
</comment>
<keyword evidence="2 8" id="KW-0596">Phosphopantetheine</keyword>
<sequence>MKNYHKGVEVVASKEQIFDKVKEIIVDQLGVEEDEVTLESSFIEDLGADSLDIVELIMALEEEFGMEIPDDEAEKISTVNDAVEYIRENS</sequence>
<keyword evidence="8" id="KW-0963">Cytoplasm</keyword>
<dbReference type="PROSITE" id="PS00012">
    <property type="entry name" value="PHOSPHOPANTETHEINE"/>
    <property type="match status" value="1"/>
</dbReference>
<gene>
    <name evidence="8 12" type="primary">acpP</name>
    <name evidence="12" type="ORF">C7B45_13780</name>
</gene>
<dbReference type="PANTHER" id="PTHR20863">
    <property type="entry name" value="ACYL CARRIER PROTEIN"/>
    <property type="match status" value="1"/>
</dbReference>
<name>A0A2T2WEM3_9FIRM</name>
<keyword evidence="7 8" id="KW-0275">Fatty acid biosynthesis</keyword>
<evidence type="ECO:0000256" key="7">
    <source>
        <dbReference type="ARBA" id="ARBA00023160"/>
    </source>
</evidence>
<evidence type="ECO:0000256" key="9">
    <source>
        <dbReference type="NCBIfam" id="TIGR00517"/>
    </source>
</evidence>
<comment type="subcellular location">
    <subcellularLocation>
        <location evidence="8">Cytoplasm</location>
    </subcellularLocation>
</comment>
<dbReference type="Proteomes" id="UP000241848">
    <property type="component" value="Unassembled WGS sequence"/>
</dbReference>
<comment type="PTM">
    <text evidence="8">4'-phosphopantetheine is transferred from CoA to a specific serine of apo-ACP by AcpS. This modification is essential for activity because fatty acids are bound in thioester linkage to the sulfhydryl of the prosthetic group.</text>
</comment>
<evidence type="ECO:0000313" key="12">
    <source>
        <dbReference type="EMBL" id="PSR20705.1"/>
    </source>
</evidence>
<comment type="similarity">
    <text evidence="8">Belongs to the acyl carrier protein (ACP) family.</text>
</comment>
<dbReference type="InterPro" id="IPR009081">
    <property type="entry name" value="PP-bd_ACP"/>
</dbReference>
<keyword evidence="5 8" id="KW-0276">Fatty acid metabolism</keyword>
<dbReference type="GO" id="GO:0016020">
    <property type="term" value="C:membrane"/>
    <property type="evidence" value="ECO:0007669"/>
    <property type="project" value="GOC"/>
</dbReference>
<dbReference type="InterPro" id="IPR006162">
    <property type="entry name" value="Ppantetheine_attach_site"/>
</dbReference>
<dbReference type="UniPathway" id="UPA00094"/>
<dbReference type="PROSITE" id="PS50075">
    <property type="entry name" value="CARRIER"/>
    <property type="match status" value="1"/>
</dbReference>
<dbReference type="InterPro" id="IPR036736">
    <property type="entry name" value="ACP-like_sf"/>
</dbReference>
<keyword evidence="3 8" id="KW-0444">Lipid biosynthesis</keyword>
<dbReference type="GO" id="GO:0000035">
    <property type="term" value="F:acyl binding"/>
    <property type="evidence" value="ECO:0007669"/>
    <property type="project" value="TreeGrafter"/>
</dbReference>
<dbReference type="PANTHER" id="PTHR20863:SF76">
    <property type="entry name" value="CARRIER DOMAIN-CONTAINING PROTEIN"/>
    <property type="match status" value="1"/>
</dbReference>
<dbReference type="EMBL" id="PXYV01000053">
    <property type="protein sequence ID" value="PSR20705.1"/>
    <property type="molecule type" value="Genomic_DNA"/>
</dbReference>
<keyword evidence="6 8" id="KW-0443">Lipid metabolism</keyword>